<name>A0ABM9LBY7_9MYCO</name>
<gene>
    <name evidence="2" type="ORF">MU0053_000645</name>
</gene>
<dbReference type="PANTHER" id="PTHR31527:SF0">
    <property type="entry name" value="RE64534P"/>
    <property type="match status" value="1"/>
</dbReference>
<accession>A0ABM9LBY7</accession>
<organism evidence="2 3">
    <name type="scientific">[Mycobacterium] burgundiense</name>
    <dbReference type="NCBI Taxonomy" id="3064286"/>
    <lineage>
        <taxon>Bacteria</taxon>
        <taxon>Bacillati</taxon>
        <taxon>Actinomycetota</taxon>
        <taxon>Actinomycetes</taxon>
        <taxon>Mycobacteriales</taxon>
        <taxon>Mycobacteriaceae</taxon>
        <taxon>Mycolicibacterium</taxon>
    </lineage>
</organism>
<dbReference type="Proteomes" id="UP001190465">
    <property type="component" value="Chromosome"/>
</dbReference>
<keyword evidence="3" id="KW-1185">Reference proteome</keyword>
<feature type="domain" description="DUF1989" evidence="1">
    <location>
        <begin position="8"/>
        <end position="172"/>
    </location>
</feature>
<dbReference type="Pfam" id="PF09347">
    <property type="entry name" value="DUF1989"/>
    <property type="match status" value="1"/>
</dbReference>
<reference evidence="2 3" key="1">
    <citation type="submission" date="2023-08" db="EMBL/GenBank/DDBJ databases">
        <authorList>
            <person name="Folkvardsen B D."/>
            <person name="Norman A."/>
        </authorList>
    </citation>
    <scope>NUCLEOTIDE SEQUENCE [LARGE SCALE GENOMIC DNA]</scope>
    <source>
        <strain evidence="2 3">Mu0053</strain>
    </source>
</reference>
<dbReference type="InterPro" id="IPR018959">
    <property type="entry name" value="DUF1989"/>
</dbReference>
<evidence type="ECO:0000313" key="3">
    <source>
        <dbReference type="Proteomes" id="UP001190465"/>
    </source>
</evidence>
<proteinExistence type="predicted"/>
<evidence type="ECO:0000313" key="2">
    <source>
        <dbReference type="EMBL" id="CAJ1496423.1"/>
    </source>
</evidence>
<dbReference type="RefSeq" id="WP_308480983.1">
    <property type="nucleotide sequence ID" value="NZ_OY726397.1"/>
</dbReference>
<dbReference type="PANTHER" id="PTHR31527">
    <property type="entry name" value="RE64534P"/>
    <property type="match status" value="1"/>
</dbReference>
<protein>
    <submittedName>
        <fullName evidence="2">Urea carboxylase-associated family protein</fullName>
    </submittedName>
</protein>
<sequence>MDEMEEIQIAPADAVAFAVSRGQLLRVIDVEGQQVADFIAVRKGDASEFSSPGETILFNYPRIRLNPGDKFYSSKQQPMFEIVSDDAKGVHDFLFAACNRVWFESMDLPGHRNCNDNLRAALAKMDLNYETLPAPINLFQDTYPQPDGLVMSKPAPTGAGEGVTLRALVDCIVAVSSCSYDAEAAETCCNGPGPSPVRVELT</sequence>
<evidence type="ECO:0000259" key="1">
    <source>
        <dbReference type="Pfam" id="PF09347"/>
    </source>
</evidence>
<dbReference type="EMBL" id="OY726397">
    <property type="protein sequence ID" value="CAJ1496423.1"/>
    <property type="molecule type" value="Genomic_DNA"/>
</dbReference>